<name>A0A914DDY7_9BILA</name>
<evidence type="ECO:0000313" key="2">
    <source>
        <dbReference type="WBParaSite" id="ACRNAN_scaffold22846.g10017.t1"/>
    </source>
</evidence>
<reference evidence="2" key="1">
    <citation type="submission" date="2022-11" db="UniProtKB">
        <authorList>
            <consortium name="WormBaseParasite"/>
        </authorList>
    </citation>
    <scope>IDENTIFICATION</scope>
</reference>
<proteinExistence type="predicted"/>
<keyword evidence="1" id="KW-1185">Reference proteome</keyword>
<dbReference type="Proteomes" id="UP000887540">
    <property type="component" value="Unplaced"/>
</dbReference>
<protein>
    <submittedName>
        <fullName evidence="2">Uncharacterized protein</fullName>
    </submittedName>
</protein>
<organism evidence="1 2">
    <name type="scientific">Acrobeloides nanus</name>
    <dbReference type="NCBI Taxonomy" id="290746"/>
    <lineage>
        <taxon>Eukaryota</taxon>
        <taxon>Metazoa</taxon>
        <taxon>Ecdysozoa</taxon>
        <taxon>Nematoda</taxon>
        <taxon>Chromadorea</taxon>
        <taxon>Rhabditida</taxon>
        <taxon>Tylenchina</taxon>
        <taxon>Cephalobomorpha</taxon>
        <taxon>Cephaloboidea</taxon>
        <taxon>Cephalobidae</taxon>
        <taxon>Acrobeloides</taxon>
    </lineage>
</organism>
<sequence length="14" mass="1533">MWGPAMMIIPVTDA</sequence>
<accession>A0A914DDY7</accession>
<dbReference type="WBParaSite" id="ACRNAN_scaffold22846.g10017.t1">
    <property type="protein sequence ID" value="ACRNAN_scaffold22846.g10017.t1"/>
    <property type="gene ID" value="ACRNAN_scaffold22846.g10017"/>
</dbReference>
<evidence type="ECO:0000313" key="1">
    <source>
        <dbReference type="Proteomes" id="UP000887540"/>
    </source>
</evidence>